<gene>
    <name evidence="3" type="ORF">rosag_36160</name>
</gene>
<evidence type="ECO:0000256" key="1">
    <source>
        <dbReference type="SAM" id="MobiDB-lite"/>
    </source>
</evidence>
<feature type="region of interest" description="Disordered" evidence="1">
    <location>
        <begin position="209"/>
        <end position="232"/>
    </location>
</feature>
<dbReference type="InterPro" id="IPR011048">
    <property type="entry name" value="Haem_d1_sf"/>
</dbReference>
<dbReference type="PANTHER" id="PTHR47197">
    <property type="entry name" value="PROTEIN NIRF"/>
    <property type="match status" value="1"/>
</dbReference>
<dbReference type="Gene3D" id="2.130.10.10">
    <property type="entry name" value="YVTN repeat-like/Quinoprotein amine dehydrogenase"/>
    <property type="match status" value="2"/>
</dbReference>
<proteinExistence type="predicted"/>
<dbReference type="RefSeq" id="WP_284351549.1">
    <property type="nucleotide sequence ID" value="NZ_BRXS01000005.1"/>
</dbReference>
<evidence type="ECO:0000256" key="2">
    <source>
        <dbReference type="SAM" id="SignalP"/>
    </source>
</evidence>
<organism evidence="3 4">
    <name type="scientific">Roseisolibacter agri</name>
    <dbReference type="NCBI Taxonomy" id="2014610"/>
    <lineage>
        <taxon>Bacteria</taxon>
        <taxon>Pseudomonadati</taxon>
        <taxon>Gemmatimonadota</taxon>
        <taxon>Gemmatimonadia</taxon>
        <taxon>Gemmatimonadales</taxon>
        <taxon>Gemmatimonadaceae</taxon>
        <taxon>Roseisolibacter</taxon>
    </lineage>
</organism>
<evidence type="ECO:0008006" key="5">
    <source>
        <dbReference type="Google" id="ProtNLM"/>
    </source>
</evidence>
<dbReference type="InterPro" id="IPR015943">
    <property type="entry name" value="WD40/YVTN_repeat-like_dom_sf"/>
</dbReference>
<feature type="chain" id="PRO_5041270670" description="YncE family protein" evidence="2">
    <location>
        <begin position="20"/>
        <end position="390"/>
    </location>
</feature>
<dbReference type="AlphaFoldDB" id="A0AA37VBZ6"/>
<dbReference type="PANTHER" id="PTHR47197:SF3">
    <property type="entry name" value="DIHYDRO-HEME D1 DEHYDROGENASE"/>
    <property type="match status" value="1"/>
</dbReference>
<reference evidence="3" key="1">
    <citation type="submission" date="2022-08" db="EMBL/GenBank/DDBJ databases">
        <title>Draft genome sequencing of Roseisolibacter agri AW1220.</title>
        <authorList>
            <person name="Tobiishi Y."/>
            <person name="Tonouchi A."/>
        </authorList>
    </citation>
    <scope>NUCLEOTIDE SEQUENCE</scope>
    <source>
        <strain evidence="3">AW1220</strain>
    </source>
</reference>
<evidence type="ECO:0000313" key="4">
    <source>
        <dbReference type="Proteomes" id="UP001161325"/>
    </source>
</evidence>
<name>A0AA37VBZ6_9BACT</name>
<keyword evidence="2" id="KW-0732">Signal</keyword>
<comment type="caution">
    <text evidence="3">The sequence shown here is derived from an EMBL/GenBank/DDBJ whole genome shotgun (WGS) entry which is preliminary data.</text>
</comment>
<dbReference type="InterPro" id="IPR051200">
    <property type="entry name" value="Host-pathogen_enzymatic-act"/>
</dbReference>
<feature type="signal peptide" evidence="2">
    <location>
        <begin position="1"/>
        <end position="19"/>
    </location>
</feature>
<dbReference type="Proteomes" id="UP001161325">
    <property type="component" value="Unassembled WGS sequence"/>
</dbReference>
<keyword evidence="4" id="KW-1185">Reference proteome</keyword>
<dbReference type="EMBL" id="BRXS01000005">
    <property type="protein sequence ID" value="GLC27103.1"/>
    <property type="molecule type" value="Genomic_DNA"/>
</dbReference>
<accession>A0AA37VBZ6</accession>
<sequence length="390" mass="41141">MTRLATAAALLLAATPLRAQQPAQAAPPTRDYRVFVGSEGDDRIQLVRFGPAGATVERQFRVGTNPTELLGPHGVGVAPDGRHYFVSTAHGTPNGALLKYTTAGDSLAGRVTLGAFPATLQVSPDGNWVYVVNFNLHGDMVPSSVSVVYAPDMAEVARIPTCTMPHGSRLSPDGTRHYSACMMDDALVEIDARNLKVARWFSLAKGAERGMTGAPPRRTAAGGVASGHDMTSHTDHAGAPAPVACSPTWAQPSPDGKRVWVACNKSNDLVEIDVASWTMTRRIPTGEGTYNLAVTRDGTLLVGTNKRGQSVSLIDVASGRELARIPTARRVPSGVALSPDDRYAFVTVEGIGAQPGTVEIIDLRARQAVARVDVGPQAGGIDVWTQPAVR</sequence>
<dbReference type="SUPFAM" id="SSF51004">
    <property type="entry name" value="C-terminal (heme d1) domain of cytochrome cd1-nitrite reductase"/>
    <property type="match status" value="1"/>
</dbReference>
<evidence type="ECO:0000313" key="3">
    <source>
        <dbReference type="EMBL" id="GLC27103.1"/>
    </source>
</evidence>
<protein>
    <recommendedName>
        <fullName evidence="5">YncE family protein</fullName>
    </recommendedName>
</protein>